<dbReference type="EMBL" id="BAAANC010000004">
    <property type="protein sequence ID" value="GAA1558031.1"/>
    <property type="molecule type" value="Genomic_DNA"/>
</dbReference>
<sequence length="500" mass="53289">MRNVVNPPAVRRLGCSTEPMRTPTTSAAEAAQLIRADRRLLLDLVDGQPEDKLRAPYQVRAGTLGHFCDSLHDLVAHILMWDEIALAVLRESAADRPHWSLDPRWETAELGSALNAGGIEAGRHLPSGLLVERLGSVVDALVAEITAYDEAAWQGQAAGGEFAGSVGALAEYAASPPDGSPYGHVARHLANTVSEVVEDPRFGPETDALLARFAAAPQEEEEDQYKALLKDREELPDPELAGATHPAARVTDLQVELPGRTLEARLYQPGTDEPRPVLLWLHGGGFIGGDLRDIEYAASGIAVHGDLVVVSLNYRLAPENPYPAGLDDVVDTLAWLRENHGDGRVLVGGQSAGAALAAGACLVAAERGLPMPDRQVLCYPSLDHDQHTESSLLFDGVFLSTAPSWADEVYFPAGELPATAVPLRAEDLTGLPPALILAAGRDPLRDDARGYATRLTRAGVPTKLVEYADTMHAFLNFPAALSAGRHAVELIGADLRAALG</sequence>
<dbReference type="PANTHER" id="PTHR48081:SF8">
    <property type="entry name" value="ALPHA_BETA HYDROLASE FOLD-3 DOMAIN-CONTAINING PROTEIN-RELATED"/>
    <property type="match status" value="1"/>
</dbReference>
<evidence type="ECO:0000313" key="4">
    <source>
        <dbReference type="Proteomes" id="UP001500363"/>
    </source>
</evidence>
<dbReference type="InterPro" id="IPR050300">
    <property type="entry name" value="GDXG_lipolytic_enzyme"/>
</dbReference>
<dbReference type="Proteomes" id="UP001500363">
    <property type="component" value="Unassembled WGS sequence"/>
</dbReference>
<organism evidence="3 4">
    <name type="scientific">Kribbella lupini</name>
    <dbReference type="NCBI Taxonomy" id="291602"/>
    <lineage>
        <taxon>Bacteria</taxon>
        <taxon>Bacillati</taxon>
        <taxon>Actinomycetota</taxon>
        <taxon>Actinomycetes</taxon>
        <taxon>Propionibacteriales</taxon>
        <taxon>Kribbellaceae</taxon>
        <taxon>Kribbella</taxon>
    </lineage>
</organism>
<evidence type="ECO:0000259" key="2">
    <source>
        <dbReference type="Pfam" id="PF07859"/>
    </source>
</evidence>
<dbReference type="SUPFAM" id="SSF53474">
    <property type="entry name" value="alpha/beta-Hydrolases"/>
    <property type="match status" value="1"/>
</dbReference>
<keyword evidence="1" id="KW-0378">Hydrolase</keyword>
<evidence type="ECO:0000313" key="3">
    <source>
        <dbReference type="EMBL" id="GAA1558031.1"/>
    </source>
</evidence>
<dbReference type="SUPFAM" id="SSF109854">
    <property type="entry name" value="DinB/YfiT-like putative metalloenzymes"/>
    <property type="match status" value="1"/>
</dbReference>
<dbReference type="InterPro" id="IPR029058">
    <property type="entry name" value="AB_hydrolase_fold"/>
</dbReference>
<keyword evidence="4" id="KW-1185">Reference proteome</keyword>
<evidence type="ECO:0000256" key="1">
    <source>
        <dbReference type="ARBA" id="ARBA00022801"/>
    </source>
</evidence>
<proteinExistence type="predicted"/>
<protein>
    <recommendedName>
        <fullName evidence="2">Alpha/beta hydrolase fold-3 domain-containing protein</fullName>
    </recommendedName>
</protein>
<name>A0ABP4N9F2_9ACTN</name>
<dbReference type="Gene3D" id="3.40.50.1820">
    <property type="entry name" value="alpha/beta hydrolase"/>
    <property type="match status" value="1"/>
</dbReference>
<gene>
    <name evidence="3" type="ORF">GCM10009741_73610</name>
</gene>
<accession>A0ABP4N9F2</accession>
<dbReference type="Gene3D" id="1.20.120.450">
    <property type="entry name" value="dinb family like domain"/>
    <property type="match status" value="1"/>
</dbReference>
<reference evidence="4" key="1">
    <citation type="journal article" date="2019" name="Int. J. Syst. Evol. Microbiol.">
        <title>The Global Catalogue of Microorganisms (GCM) 10K type strain sequencing project: providing services to taxonomists for standard genome sequencing and annotation.</title>
        <authorList>
            <consortium name="The Broad Institute Genomics Platform"/>
            <consortium name="The Broad Institute Genome Sequencing Center for Infectious Disease"/>
            <person name="Wu L."/>
            <person name="Ma J."/>
        </authorList>
    </citation>
    <scope>NUCLEOTIDE SEQUENCE [LARGE SCALE GENOMIC DNA]</scope>
    <source>
        <strain evidence="4">JCM 14303</strain>
    </source>
</reference>
<dbReference type="PANTHER" id="PTHR48081">
    <property type="entry name" value="AB HYDROLASE SUPERFAMILY PROTEIN C4A8.06C"/>
    <property type="match status" value="1"/>
</dbReference>
<dbReference type="InterPro" id="IPR013094">
    <property type="entry name" value="AB_hydrolase_3"/>
</dbReference>
<dbReference type="InterPro" id="IPR034660">
    <property type="entry name" value="DinB/YfiT-like"/>
</dbReference>
<dbReference type="Pfam" id="PF07859">
    <property type="entry name" value="Abhydrolase_3"/>
    <property type="match status" value="1"/>
</dbReference>
<feature type="domain" description="Alpha/beta hydrolase fold-3" evidence="2">
    <location>
        <begin position="278"/>
        <end position="475"/>
    </location>
</feature>
<comment type="caution">
    <text evidence="3">The sequence shown here is derived from an EMBL/GenBank/DDBJ whole genome shotgun (WGS) entry which is preliminary data.</text>
</comment>